<comment type="subcellular location">
    <subcellularLocation>
        <location evidence="2">Mitochondrion inner membrane</location>
        <topology evidence="2">Peripheral membrane protein</topology>
        <orientation evidence="2">Matrix side</orientation>
    </subcellularLocation>
</comment>
<keyword evidence="2" id="KW-0472">Membrane</keyword>
<protein>
    <recommendedName>
        <fullName evidence="2">NADH dehydrogenase [ubiquinone] 1 alpha subcomplex subunit 12</fullName>
    </recommendedName>
</protein>
<feature type="compositionally biased region" description="Polar residues" evidence="3">
    <location>
        <begin position="147"/>
        <end position="157"/>
    </location>
</feature>
<keyword evidence="2" id="KW-0496">Mitochondrion</keyword>
<comment type="function">
    <text evidence="2">Accessory subunit of the mitochondrial membrane respiratory chain NADH dehydrogenase (Complex I), that is believed not to be involved in catalysis. Complex I functions in the transfer of electrons from NADH to the respiratory chain. The immediate electron acceptor for the enzyme is believed to be ubiquinone.</text>
</comment>
<sequence length="169" mass="19408">MSRLWARFAGLFSSKNFVGADKAGNRYFKRTEELDGIMKEKRWVTFKGEDDPTSIPVEWICWLNGQRKSAPTPEEMAELEARREFIKLNVARLRKEEEERKAKEGKSKATSIGDIIPEASDTQKEVRHARSKETEAEKNMTYRLKQQPLSSEPTGSGESFRPGTWQPPT</sequence>
<reference evidence="5" key="2">
    <citation type="submission" date="2025-08" db="UniProtKB">
        <authorList>
            <consortium name="RefSeq"/>
        </authorList>
    </citation>
    <scope>IDENTIFICATION</scope>
    <source>
        <tissue evidence="5">Leaf</tissue>
    </source>
</reference>
<dbReference type="OMA" id="LSVEWIC"/>
<evidence type="ECO:0000313" key="5">
    <source>
        <dbReference type="RefSeq" id="XP_016455721.1"/>
    </source>
</evidence>
<dbReference type="AlphaFoldDB" id="A0A1S3YTY2"/>
<keyword evidence="2" id="KW-0679">Respiratory chain</keyword>
<dbReference type="PANTHER" id="PTHR12910">
    <property type="entry name" value="NADH-UBIQUINONE OXIDOREDUCTASE SUBUNIT B17.2"/>
    <property type="match status" value="1"/>
</dbReference>
<proteinExistence type="inferred from homology"/>
<evidence type="ECO:0000256" key="2">
    <source>
        <dbReference type="RuleBase" id="RU363103"/>
    </source>
</evidence>
<name>A0A1S3YTY2_TOBAC</name>
<dbReference type="RefSeq" id="XP_016455721.1">
    <property type="nucleotide sequence ID" value="XM_016600235.2"/>
</dbReference>
<comment type="similarity">
    <text evidence="1 2">Belongs to the complex I NDUFA12 subunit family.</text>
</comment>
<evidence type="ECO:0000256" key="3">
    <source>
        <dbReference type="SAM" id="MobiDB-lite"/>
    </source>
</evidence>
<dbReference type="Pfam" id="PF05071">
    <property type="entry name" value="NDUFA12"/>
    <property type="match status" value="1"/>
</dbReference>
<keyword evidence="2" id="KW-0249">Electron transport</keyword>
<dbReference type="GeneID" id="107779740"/>
<evidence type="ECO:0000313" key="4">
    <source>
        <dbReference type="Proteomes" id="UP000790787"/>
    </source>
</evidence>
<keyword evidence="2" id="KW-0999">Mitochondrion inner membrane</keyword>
<dbReference type="RefSeq" id="XP_016455721.1">
    <property type="nucleotide sequence ID" value="XM_016600235.1"/>
</dbReference>
<feature type="compositionally biased region" description="Basic and acidic residues" evidence="3">
    <location>
        <begin position="95"/>
        <end position="107"/>
    </location>
</feature>
<dbReference type="InterPro" id="IPR007763">
    <property type="entry name" value="NDUFA12"/>
</dbReference>
<dbReference type="Proteomes" id="UP000790787">
    <property type="component" value="Chromosome 10"/>
</dbReference>
<dbReference type="PANTHER" id="PTHR12910:SF1">
    <property type="entry name" value="NADH DEHYDROGENASE [UBIQUINONE] 1 ALPHA SUBCOMPLEX SUBUNIT 12"/>
    <property type="match status" value="1"/>
</dbReference>
<dbReference type="GO" id="GO:0045271">
    <property type="term" value="C:respiratory chain complex I"/>
    <property type="evidence" value="ECO:0007669"/>
    <property type="project" value="InterPro"/>
</dbReference>
<evidence type="ECO:0000256" key="1">
    <source>
        <dbReference type="ARBA" id="ARBA00007355"/>
    </source>
</evidence>
<accession>A0A1S3YTY2</accession>
<keyword evidence="2" id="KW-0813">Transport</keyword>
<organism evidence="4 5">
    <name type="scientific">Nicotiana tabacum</name>
    <name type="common">Common tobacco</name>
    <dbReference type="NCBI Taxonomy" id="4097"/>
    <lineage>
        <taxon>Eukaryota</taxon>
        <taxon>Viridiplantae</taxon>
        <taxon>Streptophyta</taxon>
        <taxon>Embryophyta</taxon>
        <taxon>Tracheophyta</taxon>
        <taxon>Spermatophyta</taxon>
        <taxon>Magnoliopsida</taxon>
        <taxon>eudicotyledons</taxon>
        <taxon>Gunneridae</taxon>
        <taxon>Pentapetalae</taxon>
        <taxon>asterids</taxon>
        <taxon>lamiids</taxon>
        <taxon>Solanales</taxon>
        <taxon>Solanaceae</taxon>
        <taxon>Nicotianoideae</taxon>
        <taxon>Nicotianeae</taxon>
        <taxon>Nicotiana</taxon>
    </lineage>
</organism>
<dbReference type="OrthoDB" id="274641at2759"/>
<dbReference type="GO" id="GO:0005743">
    <property type="term" value="C:mitochondrial inner membrane"/>
    <property type="evidence" value="ECO:0007669"/>
    <property type="project" value="UniProtKB-SubCell"/>
</dbReference>
<feature type="compositionally biased region" description="Basic and acidic residues" evidence="3">
    <location>
        <begin position="121"/>
        <end position="140"/>
    </location>
</feature>
<reference evidence="4" key="1">
    <citation type="journal article" date="2014" name="Nat. Commun.">
        <title>The tobacco genome sequence and its comparison with those of tomato and potato.</title>
        <authorList>
            <person name="Sierro N."/>
            <person name="Battey J.N."/>
            <person name="Ouadi S."/>
            <person name="Bakaher N."/>
            <person name="Bovet L."/>
            <person name="Willig A."/>
            <person name="Goepfert S."/>
            <person name="Peitsch M.C."/>
            <person name="Ivanov N.V."/>
        </authorList>
    </citation>
    <scope>NUCLEOTIDE SEQUENCE [LARGE SCALE GENOMIC DNA]</scope>
</reference>
<keyword evidence="4" id="KW-1185">Reference proteome</keyword>
<gene>
    <name evidence="5" type="primary">LOC107779740</name>
</gene>
<feature type="region of interest" description="Disordered" evidence="3">
    <location>
        <begin position="95"/>
        <end position="169"/>
    </location>
</feature>